<accession>A0A226DR11</accession>
<name>A0A226DR11_FOLCA</name>
<keyword evidence="3" id="KW-1185">Reference proteome</keyword>
<feature type="transmembrane region" description="Helical" evidence="1">
    <location>
        <begin position="291"/>
        <end position="311"/>
    </location>
</feature>
<evidence type="ECO:0000313" key="3">
    <source>
        <dbReference type="Proteomes" id="UP000198287"/>
    </source>
</evidence>
<proteinExistence type="predicted"/>
<keyword evidence="1" id="KW-1133">Transmembrane helix</keyword>
<gene>
    <name evidence="2" type="ORF">Fcan01_16947</name>
</gene>
<evidence type="ECO:0000256" key="1">
    <source>
        <dbReference type="SAM" id="Phobius"/>
    </source>
</evidence>
<sequence>MRINFPQFFLAAAQISPRYHHNMFSKQVLITSEVSLKLSSSLGAYPLLLNGRTKKFYTTPWSRLSSRFTMILILVQIIFGTFRLLRFGNLSDKTDRDLVNFNISYIILLALVVPLFCLGVVTMNGKELVDCLNQTLHYIFHIRGRWVSLNEEELVSSHTTGKKLGLFFKFVMVLSAGYSFSGSVAIYFFDILPLHWLSLIPIQLRSRPLFCAHLGFYAHEMIISAIGVGTAVGILGSYIAFLIPFHAEFNLNRKTGKYITYASFRSTAILPLEYRCLELIHRRVMSLFSPLFIPFQTLVVKFSLFCNWMLLAHWDALGFFRYVLLRGNWSRFILGRCAANVW</sequence>
<feature type="transmembrane region" description="Helical" evidence="1">
    <location>
        <begin position="105"/>
        <end position="123"/>
    </location>
</feature>
<reference evidence="2 3" key="1">
    <citation type="submission" date="2015-12" db="EMBL/GenBank/DDBJ databases">
        <title>The genome of Folsomia candida.</title>
        <authorList>
            <person name="Faddeeva A."/>
            <person name="Derks M.F."/>
            <person name="Anvar Y."/>
            <person name="Smit S."/>
            <person name="Van Straalen N."/>
            <person name="Roelofs D."/>
        </authorList>
    </citation>
    <scope>NUCLEOTIDE SEQUENCE [LARGE SCALE GENOMIC DNA]</scope>
    <source>
        <strain evidence="2 3">VU population</strain>
        <tissue evidence="2">Whole body</tissue>
    </source>
</reference>
<comment type="caution">
    <text evidence="2">The sequence shown here is derived from an EMBL/GenBank/DDBJ whole genome shotgun (WGS) entry which is preliminary data.</text>
</comment>
<dbReference type="EMBL" id="LNIX01000012">
    <property type="protein sequence ID" value="OXA47965.1"/>
    <property type="molecule type" value="Genomic_DNA"/>
</dbReference>
<dbReference type="AlphaFoldDB" id="A0A226DR11"/>
<organism evidence="2 3">
    <name type="scientific">Folsomia candida</name>
    <name type="common">Springtail</name>
    <dbReference type="NCBI Taxonomy" id="158441"/>
    <lineage>
        <taxon>Eukaryota</taxon>
        <taxon>Metazoa</taxon>
        <taxon>Ecdysozoa</taxon>
        <taxon>Arthropoda</taxon>
        <taxon>Hexapoda</taxon>
        <taxon>Collembola</taxon>
        <taxon>Entomobryomorpha</taxon>
        <taxon>Isotomoidea</taxon>
        <taxon>Isotomidae</taxon>
        <taxon>Proisotominae</taxon>
        <taxon>Folsomia</taxon>
    </lineage>
</organism>
<keyword evidence="1" id="KW-0472">Membrane</keyword>
<evidence type="ECO:0000313" key="2">
    <source>
        <dbReference type="EMBL" id="OXA47965.1"/>
    </source>
</evidence>
<feature type="transmembrane region" description="Helical" evidence="1">
    <location>
        <begin position="64"/>
        <end position="85"/>
    </location>
</feature>
<feature type="transmembrane region" description="Helical" evidence="1">
    <location>
        <begin position="166"/>
        <end position="189"/>
    </location>
</feature>
<keyword evidence="1" id="KW-0812">Transmembrane</keyword>
<feature type="transmembrane region" description="Helical" evidence="1">
    <location>
        <begin position="222"/>
        <end position="245"/>
    </location>
</feature>
<protein>
    <submittedName>
        <fullName evidence="2">Uncharacterized protein</fullName>
    </submittedName>
</protein>
<dbReference type="Proteomes" id="UP000198287">
    <property type="component" value="Unassembled WGS sequence"/>
</dbReference>